<dbReference type="PANTHER" id="PTHR10963:SF60">
    <property type="entry name" value="GRAM-NEGATIVE BACTERIA-BINDING PROTEIN 1-RELATED"/>
    <property type="match status" value="1"/>
</dbReference>
<dbReference type="SUPFAM" id="SSF49899">
    <property type="entry name" value="Concanavalin A-like lectins/glucanases"/>
    <property type="match status" value="1"/>
</dbReference>
<dbReference type="Proteomes" id="UP000233524">
    <property type="component" value="Unassembled WGS sequence"/>
</dbReference>
<proteinExistence type="predicted"/>
<protein>
    <recommendedName>
        <fullName evidence="2">GH16 domain-containing protein</fullName>
    </recommendedName>
</protein>
<dbReference type="Pfam" id="PF26113">
    <property type="entry name" value="GH16_XgeA"/>
    <property type="match status" value="1"/>
</dbReference>
<dbReference type="InterPro" id="IPR000757">
    <property type="entry name" value="Beta-glucanase-like"/>
</dbReference>
<evidence type="ECO:0000313" key="3">
    <source>
        <dbReference type="EMBL" id="PKS05039.1"/>
    </source>
</evidence>
<dbReference type="GO" id="GO:0005975">
    <property type="term" value="P:carbohydrate metabolic process"/>
    <property type="evidence" value="ECO:0007669"/>
    <property type="project" value="InterPro"/>
</dbReference>
<dbReference type="OrthoDB" id="192832at2759"/>
<dbReference type="VEuPathDB" id="FungiDB:jhhlp_008405"/>
<dbReference type="EMBL" id="NLAX01001623">
    <property type="protein sequence ID" value="PKS05039.1"/>
    <property type="molecule type" value="Genomic_DNA"/>
</dbReference>
<dbReference type="CDD" id="cd02182">
    <property type="entry name" value="GH16_Strep_laminarinase_like"/>
    <property type="match status" value="1"/>
</dbReference>
<feature type="signal peptide" evidence="1">
    <location>
        <begin position="1"/>
        <end position="17"/>
    </location>
</feature>
<name>A0A2N3MXX9_9PEZI</name>
<dbReference type="AlphaFoldDB" id="A0A2N3MXX9"/>
<dbReference type="PANTHER" id="PTHR10963">
    <property type="entry name" value="GLYCOSYL HYDROLASE-RELATED"/>
    <property type="match status" value="1"/>
</dbReference>
<gene>
    <name evidence="3" type="ORF">jhhlp_008405</name>
</gene>
<dbReference type="STRING" id="41688.A0A2N3MXX9"/>
<dbReference type="PROSITE" id="PS51762">
    <property type="entry name" value="GH16_2"/>
    <property type="match status" value="1"/>
</dbReference>
<organism evidence="3 4">
    <name type="scientific">Lomentospora prolificans</name>
    <dbReference type="NCBI Taxonomy" id="41688"/>
    <lineage>
        <taxon>Eukaryota</taxon>
        <taxon>Fungi</taxon>
        <taxon>Dikarya</taxon>
        <taxon>Ascomycota</taxon>
        <taxon>Pezizomycotina</taxon>
        <taxon>Sordariomycetes</taxon>
        <taxon>Hypocreomycetidae</taxon>
        <taxon>Microascales</taxon>
        <taxon>Microascaceae</taxon>
        <taxon>Lomentospora</taxon>
    </lineage>
</organism>
<keyword evidence="4" id="KW-1185">Reference proteome</keyword>
<evidence type="ECO:0000259" key="2">
    <source>
        <dbReference type="PROSITE" id="PS51762"/>
    </source>
</evidence>
<keyword evidence="1" id="KW-0732">Signal</keyword>
<comment type="caution">
    <text evidence="3">The sequence shown here is derived from an EMBL/GenBank/DDBJ whole genome shotgun (WGS) entry which is preliminary data.</text>
</comment>
<reference evidence="3 4" key="1">
    <citation type="journal article" date="2017" name="G3 (Bethesda)">
        <title>First Draft Genome Sequence of the Pathogenic Fungus Lomentospora prolificans (Formerly Scedosporium prolificans).</title>
        <authorList>
            <person name="Luo R."/>
            <person name="Zimin A."/>
            <person name="Workman R."/>
            <person name="Fan Y."/>
            <person name="Pertea G."/>
            <person name="Grossman N."/>
            <person name="Wear M.P."/>
            <person name="Jia B."/>
            <person name="Miller H."/>
            <person name="Casadevall A."/>
            <person name="Timp W."/>
            <person name="Zhang S.X."/>
            <person name="Salzberg S.L."/>
        </authorList>
    </citation>
    <scope>NUCLEOTIDE SEQUENCE [LARGE SCALE GENOMIC DNA]</scope>
    <source>
        <strain evidence="3 4">JHH-5317</strain>
    </source>
</reference>
<accession>A0A2N3MXX9</accession>
<sequence>MYSLGLLLLALSQAVAAWHAPSYNGFRLVWQDDFSGGAGELPNGNNWHMITGLKVNNELQDYTTSNRNLQMSGGGTLQIVPWKEGSRWTSGRIESKYEFTPEANRITMSEARIRFGDNPIANKKGYWPAFWLLGAAIRHGVDWPRCGEIDILETVNGQLQGLGTVHCDTYPGGACNEPIGRGASTSIPDQGWHNWRVSWDRRSGDWTQQSITWYRDEQQFHQISGAAIGSEGIWKTLAQAPLYFILNMAVGGDLPGNPDGNTWDGYGSMMEVAYVAHYVQV</sequence>
<dbReference type="InterPro" id="IPR013320">
    <property type="entry name" value="ConA-like_dom_sf"/>
</dbReference>
<dbReference type="InterPro" id="IPR050546">
    <property type="entry name" value="Glycosyl_Hydrlase_16"/>
</dbReference>
<evidence type="ECO:0000256" key="1">
    <source>
        <dbReference type="SAM" id="SignalP"/>
    </source>
</evidence>
<dbReference type="GO" id="GO:0004553">
    <property type="term" value="F:hydrolase activity, hydrolyzing O-glycosyl compounds"/>
    <property type="evidence" value="ECO:0007669"/>
    <property type="project" value="InterPro"/>
</dbReference>
<dbReference type="Gene3D" id="2.60.120.200">
    <property type="match status" value="1"/>
</dbReference>
<feature type="domain" description="GH16" evidence="2">
    <location>
        <begin position="16"/>
        <end position="281"/>
    </location>
</feature>
<evidence type="ECO:0000313" key="4">
    <source>
        <dbReference type="Proteomes" id="UP000233524"/>
    </source>
</evidence>
<feature type="chain" id="PRO_5014950030" description="GH16 domain-containing protein" evidence="1">
    <location>
        <begin position="18"/>
        <end position="281"/>
    </location>
</feature>
<dbReference type="InParanoid" id="A0A2N3MXX9"/>